<dbReference type="AlphaFoldDB" id="A0A1I4N6H6"/>
<dbReference type="RefSeq" id="WP_089862793.1">
    <property type="nucleotide sequence ID" value="NZ_FOTI01000069.1"/>
</dbReference>
<dbReference type="SMART" id="SM00448">
    <property type="entry name" value="REC"/>
    <property type="match status" value="1"/>
</dbReference>
<dbReference type="SUPFAM" id="SSF52172">
    <property type="entry name" value="CheY-like"/>
    <property type="match status" value="1"/>
</dbReference>
<dbReference type="EMBL" id="FOTI01000069">
    <property type="protein sequence ID" value="SFM10890.1"/>
    <property type="molecule type" value="Genomic_DNA"/>
</dbReference>
<evidence type="ECO:0000256" key="4">
    <source>
        <dbReference type="PROSITE-ProRule" id="PRU00169"/>
    </source>
</evidence>
<comment type="function">
    <text evidence="3">May play the central regulatory role in sporulation. It may be an element of the effector pathway responsible for the activation of sporulation genes in response to nutritional stress. Spo0A may act in concert with spo0H (a sigma factor) to control the expression of some genes that are critical to the sporulation process.</text>
</comment>
<dbReference type="InterPro" id="IPR028051">
    <property type="entry name" value="CheX-like_dom"/>
</dbReference>
<dbReference type="Gene3D" id="3.40.50.2300">
    <property type="match status" value="1"/>
</dbReference>
<feature type="domain" description="Response regulatory" evidence="5">
    <location>
        <begin position="7"/>
        <end position="122"/>
    </location>
</feature>
<evidence type="ECO:0000259" key="5">
    <source>
        <dbReference type="PROSITE" id="PS50110"/>
    </source>
</evidence>
<dbReference type="InterPro" id="IPR011006">
    <property type="entry name" value="CheY-like_superfamily"/>
</dbReference>
<dbReference type="PANTHER" id="PTHR43228:SF1">
    <property type="entry name" value="TWO-COMPONENT RESPONSE REGULATOR ARR22"/>
    <property type="match status" value="1"/>
</dbReference>
<dbReference type="Pfam" id="PF13690">
    <property type="entry name" value="CheX"/>
    <property type="match status" value="1"/>
</dbReference>
<dbReference type="STRING" id="29563.SAMN02983006_02816"/>
<dbReference type="GO" id="GO:0000160">
    <property type="term" value="P:phosphorelay signal transduction system"/>
    <property type="evidence" value="ECO:0007669"/>
    <property type="project" value="InterPro"/>
</dbReference>
<dbReference type="SUPFAM" id="SSF103039">
    <property type="entry name" value="CheC-like"/>
    <property type="match status" value="1"/>
</dbReference>
<evidence type="ECO:0000256" key="1">
    <source>
        <dbReference type="ARBA" id="ARBA00018672"/>
    </source>
</evidence>
<evidence type="ECO:0000313" key="6">
    <source>
        <dbReference type="EMBL" id="SFM10890.1"/>
    </source>
</evidence>
<dbReference type="CDD" id="cd17906">
    <property type="entry name" value="CheX"/>
    <property type="match status" value="1"/>
</dbReference>
<evidence type="ECO:0000256" key="3">
    <source>
        <dbReference type="ARBA" id="ARBA00024867"/>
    </source>
</evidence>
<dbReference type="Gene3D" id="3.40.1550.10">
    <property type="entry name" value="CheC-like"/>
    <property type="match status" value="1"/>
</dbReference>
<accession>A0A1I4N6H6</accession>
<gene>
    <name evidence="6" type="ORF">SAMN02983006_02816</name>
</gene>
<dbReference type="InterPro" id="IPR028976">
    <property type="entry name" value="CheC-like_sf"/>
</dbReference>
<dbReference type="Pfam" id="PF00072">
    <property type="entry name" value="Response_reg"/>
    <property type="match status" value="1"/>
</dbReference>
<dbReference type="GO" id="GO:0006935">
    <property type="term" value="P:chemotaxis"/>
    <property type="evidence" value="ECO:0007669"/>
    <property type="project" value="UniProtKB-KW"/>
</dbReference>
<protein>
    <recommendedName>
        <fullName evidence="1">Stage 0 sporulation protein A homolog</fullName>
    </recommendedName>
</protein>
<reference evidence="6 7" key="1">
    <citation type="submission" date="2016-10" db="EMBL/GenBank/DDBJ databases">
        <authorList>
            <person name="de Groot N.N."/>
        </authorList>
    </citation>
    <scope>NUCLEOTIDE SEQUENCE [LARGE SCALE GENOMIC DNA]</scope>
    <source>
        <strain evidence="6 7">ATCC 51327</strain>
    </source>
</reference>
<dbReference type="PROSITE" id="PS50110">
    <property type="entry name" value="RESPONSE_REGULATORY"/>
    <property type="match status" value="1"/>
</dbReference>
<dbReference type="InterPro" id="IPR001789">
    <property type="entry name" value="Sig_transdc_resp-reg_receiver"/>
</dbReference>
<feature type="modified residue" description="4-aspartylphosphate" evidence="4">
    <location>
        <position position="57"/>
    </location>
</feature>
<dbReference type="OrthoDB" id="9779069at2"/>
<proteinExistence type="predicted"/>
<organism evidence="6 7">
    <name type="scientific">Halanaerobium salsuginis</name>
    <dbReference type="NCBI Taxonomy" id="29563"/>
    <lineage>
        <taxon>Bacteria</taxon>
        <taxon>Bacillati</taxon>
        <taxon>Bacillota</taxon>
        <taxon>Clostridia</taxon>
        <taxon>Halanaerobiales</taxon>
        <taxon>Halanaerobiaceae</taxon>
        <taxon>Halanaerobium</taxon>
    </lineage>
</organism>
<keyword evidence="7" id="KW-1185">Reference proteome</keyword>
<name>A0A1I4N6H6_9FIRM</name>
<sequence>MSDNKLKVFIVDDSRFSIQIIKDLIDKSKFEVVGEAHSEVEALKKIQNLQVDLVTMDMTLKSSDGLSCSKKILQLKPEVNIIAISSMKDDAIVRKANKVGISHYLQKPIDANEFAETVNKIFNHEQIYNSLEADYEDAFYDALRTNLKRVFEDDFSLSESKFDSYQERYSHGLSVVIGIIGRAKGRMILDTSFEAAQKITESFLGRKIVEKDFIIDSVSEFANIVAGNAASMLNKKIKGLNLRLSPPTVFEGKNLKTTFPKSENVSFLVNVNENRVFLNISLESNTVRCQEKKRK</sequence>
<evidence type="ECO:0000313" key="7">
    <source>
        <dbReference type="Proteomes" id="UP000199006"/>
    </source>
</evidence>
<evidence type="ECO:0000256" key="2">
    <source>
        <dbReference type="ARBA" id="ARBA00022500"/>
    </source>
</evidence>
<dbReference type="Proteomes" id="UP000199006">
    <property type="component" value="Unassembled WGS sequence"/>
</dbReference>
<keyword evidence="4" id="KW-0597">Phosphoprotein</keyword>
<dbReference type="PANTHER" id="PTHR43228">
    <property type="entry name" value="TWO-COMPONENT RESPONSE REGULATOR"/>
    <property type="match status" value="1"/>
</dbReference>
<dbReference type="InterPro" id="IPR052048">
    <property type="entry name" value="ST_Response_Regulator"/>
</dbReference>
<keyword evidence="2" id="KW-0145">Chemotaxis</keyword>